<evidence type="ECO:0000256" key="2">
    <source>
        <dbReference type="SAM" id="MobiDB-lite"/>
    </source>
</evidence>
<organism evidence="3 4">
    <name type="scientific">Tanacetum coccineum</name>
    <dbReference type="NCBI Taxonomy" id="301880"/>
    <lineage>
        <taxon>Eukaryota</taxon>
        <taxon>Viridiplantae</taxon>
        <taxon>Streptophyta</taxon>
        <taxon>Embryophyta</taxon>
        <taxon>Tracheophyta</taxon>
        <taxon>Spermatophyta</taxon>
        <taxon>Magnoliopsida</taxon>
        <taxon>eudicotyledons</taxon>
        <taxon>Gunneridae</taxon>
        <taxon>Pentapetalae</taxon>
        <taxon>asterids</taxon>
        <taxon>campanulids</taxon>
        <taxon>Asterales</taxon>
        <taxon>Asteraceae</taxon>
        <taxon>Asteroideae</taxon>
        <taxon>Anthemideae</taxon>
        <taxon>Anthemidinae</taxon>
        <taxon>Tanacetum</taxon>
    </lineage>
</organism>
<comment type="caution">
    <text evidence="3">The sequence shown here is derived from an EMBL/GenBank/DDBJ whole genome shotgun (WGS) entry which is preliminary data.</text>
</comment>
<keyword evidence="1" id="KW-0175">Coiled coil</keyword>
<keyword evidence="4" id="KW-1185">Reference proteome</keyword>
<evidence type="ECO:0000256" key="1">
    <source>
        <dbReference type="SAM" id="Coils"/>
    </source>
</evidence>
<feature type="non-terminal residue" evidence="3">
    <location>
        <position position="571"/>
    </location>
</feature>
<protein>
    <recommendedName>
        <fullName evidence="5">Transposase (Putative), gypsy type</fullName>
    </recommendedName>
</protein>
<evidence type="ECO:0000313" key="3">
    <source>
        <dbReference type="EMBL" id="GJU10411.1"/>
    </source>
</evidence>
<dbReference type="EMBL" id="BQNB010021822">
    <property type="protein sequence ID" value="GJU10411.1"/>
    <property type="molecule type" value="Genomic_DNA"/>
</dbReference>
<evidence type="ECO:0008006" key="5">
    <source>
        <dbReference type="Google" id="ProtNLM"/>
    </source>
</evidence>
<proteinExistence type="predicted"/>
<reference evidence="3" key="1">
    <citation type="journal article" date="2022" name="Int. J. Mol. Sci.">
        <title>Draft Genome of Tanacetum Coccineum: Genomic Comparison of Closely Related Tanacetum-Family Plants.</title>
        <authorList>
            <person name="Yamashiro T."/>
            <person name="Shiraishi A."/>
            <person name="Nakayama K."/>
            <person name="Satake H."/>
        </authorList>
    </citation>
    <scope>NUCLEOTIDE SEQUENCE</scope>
</reference>
<reference evidence="3" key="2">
    <citation type="submission" date="2022-01" db="EMBL/GenBank/DDBJ databases">
        <authorList>
            <person name="Yamashiro T."/>
            <person name="Shiraishi A."/>
            <person name="Satake H."/>
            <person name="Nakayama K."/>
        </authorList>
    </citation>
    <scope>NUCLEOTIDE SEQUENCE</scope>
</reference>
<accession>A0ABQ5JDM8</accession>
<sequence>MPCDSVLAGCDTSKSVSKDPFPKSSEFNAEHYATLVAYPTPFHKYPKPFLCLVEISRHYTLDENTYPEFLHDNDEGGLDLLAFIRTANPTKVRVGERQCVKDEPKLLDTTIGRVVPLLPVAPARASSELEASVDKLFDEGGSGDQAEQGESASGGQGVGIQFVSEVVETAVEDVAPLQPRRQKKRKIVVVDAGEPSHPAKKLKEDHGTPGGPSVAGKSRSAVQRLLARVVLNLEVEVAALPTLPFVTSSVSATPEHEDSSHHLGVNVAEAEVDSVVRSFVPMITAATAVTSTVDPATTVKEKFVESSLFGGGSSSTGGADHIIGGFSDLTSNNFIVSGIRTVISPDTDLQKFFVLIRGMEHDQLFTEFNVRAARQMSLGAEVREVEIENLKAQLLLKDAEATEAIRLRAEASKFEAIEKSLQDEVKTLKDHNATLEKEKNDLGVKVADLVALVKVREQEVADSNALVTSVKFQKDNLVDHVLHKLESSSTKLYEKVAAYENFMEQLKKFQDEQVKIVIERLDKLYVDFVDMALHLKEKFYPHLLTTISGHRWLLTHGMELSIAKCFNSTEY</sequence>
<feature type="coiled-coil region" evidence="1">
    <location>
        <begin position="382"/>
        <end position="441"/>
    </location>
</feature>
<feature type="region of interest" description="Disordered" evidence="2">
    <location>
        <begin position="137"/>
        <end position="156"/>
    </location>
</feature>
<feature type="region of interest" description="Disordered" evidence="2">
    <location>
        <begin position="192"/>
        <end position="217"/>
    </location>
</feature>
<name>A0ABQ5JDM8_9ASTR</name>
<dbReference type="Proteomes" id="UP001151760">
    <property type="component" value="Unassembled WGS sequence"/>
</dbReference>
<gene>
    <name evidence="3" type="ORF">Tco_1132807</name>
</gene>
<evidence type="ECO:0000313" key="4">
    <source>
        <dbReference type="Proteomes" id="UP001151760"/>
    </source>
</evidence>